<sequence length="102" mass="11181">MNKTHFIDSNGNPAGGTTSGRGFAISWQNGPLDANGERLPPNGAFVEDIINAAKDRLEFYQESKFCCDYNAEAIKHLESAINVLNSRTANREKRGVEGTHEV</sequence>
<evidence type="ECO:0000256" key="2">
    <source>
        <dbReference type="SAM" id="MobiDB-lite"/>
    </source>
</evidence>
<evidence type="ECO:0000259" key="3">
    <source>
        <dbReference type="Pfam" id="PF24729"/>
    </source>
</evidence>
<dbReference type="EMBL" id="JACCKB010000285">
    <property type="protein sequence ID" value="NYZ70127.1"/>
    <property type="molecule type" value="Genomic_DNA"/>
</dbReference>
<feature type="domain" description="Acb2/Tad1 hairpin" evidence="3">
    <location>
        <begin position="25"/>
        <end position="89"/>
    </location>
</feature>
<name>A0A853ILB8_9GAMM</name>
<reference evidence="4 5" key="1">
    <citation type="submission" date="2020-07" db="EMBL/GenBank/DDBJ databases">
        <title>Endozoicomonas sp. nov., isolated from sediment.</title>
        <authorList>
            <person name="Gu T."/>
        </authorList>
    </citation>
    <scope>NUCLEOTIDE SEQUENCE [LARGE SCALE GENOMIC DNA]</scope>
    <source>
        <strain evidence="4 5">SM1973</strain>
    </source>
</reference>
<dbReference type="AlphaFoldDB" id="A0A853ILB8"/>
<feature type="region of interest" description="Disordered" evidence="2">
    <location>
        <begin position="1"/>
        <end position="27"/>
    </location>
</feature>
<dbReference type="Pfam" id="PF24729">
    <property type="entry name" value="Acb2_Tad1_hairpin"/>
    <property type="match status" value="1"/>
</dbReference>
<keyword evidence="5" id="KW-1185">Reference proteome</keyword>
<evidence type="ECO:0000313" key="5">
    <source>
        <dbReference type="Proteomes" id="UP000569732"/>
    </source>
</evidence>
<dbReference type="Proteomes" id="UP000569732">
    <property type="component" value="Unassembled WGS sequence"/>
</dbReference>
<keyword evidence="1" id="KW-0547">Nucleotide-binding</keyword>
<dbReference type="InterPro" id="IPR056098">
    <property type="entry name" value="Acb2/Tad1_hairpin"/>
</dbReference>
<dbReference type="RefSeq" id="WP_180572057.1">
    <property type="nucleotide sequence ID" value="NZ_JACCKB010000285.1"/>
</dbReference>
<organism evidence="4 5">
    <name type="scientific">Spartinivicinus marinus</name>
    <dbReference type="NCBI Taxonomy" id="2994442"/>
    <lineage>
        <taxon>Bacteria</taxon>
        <taxon>Pseudomonadati</taxon>
        <taxon>Pseudomonadota</taxon>
        <taxon>Gammaproteobacteria</taxon>
        <taxon>Oceanospirillales</taxon>
        <taxon>Zooshikellaceae</taxon>
        <taxon>Spartinivicinus</taxon>
    </lineage>
</organism>
<evidence type="ECO:0000313" key="4">
    <source>
        <dbReference type="EMBL" id="NYZ70127.1"/>
    </source>
</evidence>
<accession>A0A853ILB8</accession>
<gene>
    <name evidence="4" type="ORF">H0A36_29370</name>
</gene>
<evidence type="ECO:0000256" key="1">
    <source>
        <dbReference type="ARBA" id="ARBA00022741"/>
    </source>
</evidence>
<feature type="compositionally biased region" description="Polar residues" evidence="2">
    <location>
        <begin position="1"/>
        <end position="12"/>
    </location>
</feature>
<comment type="caution">
    <text evidence="4">The sequence shown here is derived from an EMBL/GenBank/DDBJ whole genome shotgun (WGS) entry which is preliminary data.</text>
</comment>
<proteinExistence type="predicted"/>
<protein>
    <recommendedName>
        <fullName evidence="3">Acb2/Tad1 hairpin domain-containing protein</fullName>
    </recommendedName>
</protein>